<dbReference type="AlphaFoldDB" id="A0AAN7YN84"/>
<protein>
    <submittedName>
        <fullName evidence="2">Uncharacterized protein</fullName>
    </submittedName>
</protein>
<accession>A0AAN7YN84</accession>
<evidence type="ECO:0000256" key="1">
    <source>
        <dbReference type="SAM" id="MobiDB-lite"/>
    </source>
</evidence>
<reference evidence="2" key="1">
    <citation type="submission" date="2023-08" db="EMBL/GenBank/DDBJ databases">
        <title>Black Yeasts Isolated from many extreme environments.</title>
        <authorList>
            <person name="Coleine C."/>
            <person name="Stajich J.E."/>
            <person name="Selbmann L."/>
        </authorList>
    </citation>
    <scope>NUCLEOTIDE SEQUENCE</scope>
    <source>
        <strain evidence="2">CCFEE 5401</strain>
    </source>
</reference>
<evidence type="ECO:0000313" key="3">
    <source>
        <dbReference type="Proteomes" id="UP001310890"/>
    </source>
</evidence>
<feature type="compositionally biased region" description="Basic and acidic residues" evidence="1">
    <location>
        <begin position="7"/>
        <end position="24"/>
    </location>
</feature>
<comment type="caution">
    <text evidence="2">The sequence shown here is derived from an EMBL/GenBank/DDBJ whole genome shotgun (WGS) entry which is preliminary data.</text>
</comment>
<dbReference type="EMBL" id="JAVRRL010000003">
    <property type="protein sequence ID" value="KAK5118088.1"/>
    <property type="molecule type" value="Genomic_DNA"/>
</dbReference>
<feature type="region of interest" description="Disordered" evidence="1">
    <location>
        <begin position="1"/>
        <end position="50"/>
    </location>
</feature>
<name>A0AAN7YN84_9PEZI</name>
<organism evidence="2 3">
    <name type="scientific">Meristemomyces frigidus</name>
    <dbReference type="NCBI Taxonomy" id="1508187"/>
    <lineage>
        <taxon>Eukaryota</taxon>
        <taxon>Fungi</taxon>
        <taxon>Dikarya</taxon>
        <taxon>Ascomycota</taxon>
        <taxon>Pezizomycotina</taxon>
        <taxon>Dothideomycetes</taxon>
        <taxon>Dothideomycetidae</taxon>
        <taxon>Mycosphaerellales</taxon>
        <taxon>Teratosphaeriaceae</taxon>
        <taxon>Meristemomyces</taxon>
    </lineage>
</organism>
<proteinExistence type="predicted"/>
<sequence length="386" mass="44316">MEQLFPEETKKYDEAHRKAAREVPRLPLETPTVPTSSNPAKRKQRDTHTAPVDVLPARYRDAPARRHDAQGEQPTVLVLRNASKNLVEEDFRRLIPRGQHLEGWTLEQSDIIKIIPGRNLATLEQENFYYLLFSSKLGAFTYQGHATRISRMAASHTSNSLTSPLPPPPGYMIDGMDAHEAIESFTLVPASQPLEMRQLQPPLSPLMESIVRHQGYGALVRRSDKMPFEVRLTLDGPQISSGSIRRILLAVAQDRALGWSGGVEMIPKITEWIPRATVSPSDHHSRQARKLALANERTEEEQMELDLRRQERQLVREREGVDLTSDDVKQMLRRTPKVVYVVGFHTDLAAQHFVRHWHRKPMFWKQEQDREWEDDLPPVANAEILW</sequence>
<evidence type="ECO:0000313" key="2">
    <source>
        <dbReference type="EMBL" id="KAK5118088.1"/>
    </source>
</evidence>
<gene>
    <name evidence="2" type="ORF">LTR62_004134</name>
</gene>
<dbReference type="Proteomes" id="UP001310890">
    <property type="component" value="Unassembled WGS sequence"/>
</dbReference>